<feature type="compositionally biased region" description="Low complexity" evidence="1">
    <location>
        <begin position="876"/>
        <end position="886"/>
    </location>
</feature>
<organism evidence="2 3">
    <name type="scientific">Diatraea saccharalis</name>
    <name type="common">sugarcane borer</name>
    <dbReference type="NCBI Taxonomy" id="40085"/>
    <lineage>
        <taxon>Eukaryota</taxon>
        <taxon>Metazoa</taxon>
        <taxon>Ecdysozoa</taxon>
        <taxon>Arthropoda</taxon>
        <taxon>Hexapoda</taxon>
        <taxon>Insecta</taxon>
        <taxon>Pterygota</taxon>
        <taxon>Neoptera</taxon>
        <taxon>Endopterygota</taxon>
        <taxon>Lepidoptera</taxon>
        <taxon>Glossata</taxon>
        <taxon>Ditrysia</taxon>
        <taxon>Pyraloidea</taxon>
        <taxon>Crambidae</taxon>
        <taxon>Crambinae</taxon>
        <taxon>Diatraea</taxon>
    </lineage>
</organism>
<evidence type="ECO:0000256" key="1">
    <source>
        <dbReference type="SAM" id="MobiDB-lite"/>
    </source>
</evidence>
<feature type="compositionally biased region" description="Polar residues" evidence="1">
    <location>
        <begin position="493"/>
        <end position="502"/>
    </location>
</feature>
<evidence type="ECO:0000313" key="2">
    <source>
        <dbReference type="EMBL" id="CAG9795790.1"/>
    </source>
</evidence>
<dbReference type="EMBL" id="OU893339">
    <property type="protein sequence ID" value="CAG9795790.1"/>
    <property type="molecule type" value="Genomic_DNA"/>
</dbReference>
<gene>
    <name evidence="2" type="ORF">DIATSA_LOCUS13029</name>
</gene>
<feature type="compositionally biased region" description="Low complexity" evidence="1">
    <location>
        <begin position="107"/>
        <end position="117"/>
    </location>
</feature>
<dbReference type="AlphaFoldDB" id="A0A9N9RFJ2"/>
<feature type="compositionally biased region" description="Low complexity" evidence="1">
    <location>
        <begin position="850"/>
        <end position="859"/>
    </location>
</feature>
<feature type="compositionally biased region" description="Low complexity" evidence="1">
    <location>
        <begin position="183"/>
        <end position="199"/>
    </location>
</feature>
<keyword evidence="3" id="KW-1185">Reference proteome</keyword>
<feature type="compositionally biased region" description="Basic and acidic residues" evidence="1">
    <location>
        <begin position="911"/>
        <end position="925"/>
    </location>
</feature>
<feature type="compositionally biased region" description="Basic and acidic residues" evidence="1">
    <location>
        <begin position="861"/>
        <end position="875"/>
    </location>
</feature>
<feature type="region of interest" description="Disordered" evidence="1">
    <location>
        <begin position="477"/>
        <end position="504"/>
    </location>
</feature>
<feature type="region of interest" description="Disordered" evidence="1">
    <location>
        <begin position="585"/>
        <end position="608"/>
    </location>
</feature>
<feature type="compositionally biased region" description="Low complexity" evidence="1">
    <location>
        <begin position="315"/>
        <end position="327"/>
    </location>
</feature>
<sequence>MSDSDDDLLPSNVYTYQNESTAVCAKGPNVNTTNITGLSFRNNVLPMTMNMPWNFERQRYSELNFDQRSMSYRRETSPMSMYSDMRTRNFQQSVYRGMSSQRSMYNGRSGSPMSMRSMDSNSSEIAAFIAMSLKNDKFNRHELNMIKDAYNKFIKGRIRKRYEKRRNMRLFLKGYRRKSGYNSGEQGSESSISSDDCRSTSSAMYKGNMSSCRSTRTNIADFRHNITESNMYKNCSNNFQRKVFKNNFAVPPTNKHHNFNYQKLPQNQLNMNQKERFQNSFLLPSQRFNKSVASVPIPESNQNQVNPAYRDPRGIKNNSIQNKNNNNCETDSDQEEIFSEVTVREKSFHNPLQPSCKVSENKRSLALEDNVGSDKKRTKISSPAKENEAKGKNKSKATVKSVLKEDNSKEICKTRQNNDFEFIKPQFPAKKSGAGKFKEKLISKSALPLTDAIMPPQNTLSKDTNKTPDQSEPIILSSEINQNTDKNIDDQSDTGPHSNSDLSMRPSFIKRKLFSQKLDVTEKKTLSAEVLNVNSPQNNVYSTIQREKNKARKVVTNQSCLNRDVQDDNNLLDLIHKIVPPDQMNVTNMTNKTSLNSKPSQEFDKNDEDDKWDVTSIISTCNKDDISETFTDEEIFNDNKKKNDKSKSEPKKNMKLTKECKLVIERSLEIDRFTKPHLPVTKSLQSKNVIDNQKSGKSFWDTDFESDLENSAPKRSRELKENHIKVSPLQSIKNIPEKINTNLTIMHNATSLSESLKCKTNNSILDNNMGNIKKYNINRNLTIKSFRAPKHVNGNKKLNNSVDVTLPSVDDKQNNKNKYQNIMKLPDVVNNKKAEMKKTIVNSEIEEPITNSKQKTTSKTKLKDSTNNKKTEKQIKIINKPKNQNNSKANVHNKEATRTVRTPKKKLGGYELEKSDEKSKSTEKLKEIKNSKLNNSISNTKLSKRDISVIAKGHAKQSAKNKKENVEPATDCMNELAYRTLRTRKIDLSSSIDTSDDNMKNITIRSLRLRKINLSSSINNSSIDGKLTVMTKNPNSKNKNEKKTVSQSNRNETKRMAKNNCVKG</sequence>
<feature type="region of interest" description="Disordered" evidence="1">
    <location>
        <begin position="179"/>
        <end position="199"/>
    </location>
</feature>
<accession>A0A9N9RFJ2</accession>
<name>A0A9N9RFJ2_9NEOP</name>
<feature type="region of interest" description="Disordered" evidence="1">
    <location>
        <begin position="369"/>
        <end position="402"/>
    </location>
</feature>
<dbReference type="Proteomes" id="UP001153714">
    <property type="component" value="Chromosome 8"/>
</dbReference>
<feature type="compositionally biased region" description="Polar residues" evidence="1">
    <location>
        <begin position="585"/>
        <end position="600"/>
    </location>
</feature>
<feature type="region of interest" description="Disordered" evidence="1">
    <location>
        <begin position="297"/>
        <end position="333"/>
    </location>
</feature>
<feature type="region of interest" description="Disordered" evidence="1">
    <location>
        <begin position="98"/>
        <end position="117"/>
    </location>
</feature>
<feature type="region of interest" description="Disordered" evidence="1">
    <location>
        <begin position="1025"/>
        <end position="1064"/>
    </location>
</feature>
<feature type="region of interest" description="Disordered" evidence="1">
    <location>
        <begin position="850"/>
        <end position="925"/>
    </location>
</feature>
<dbReference type="OrthoDB" id="7381781at2759"/>
<reference evidence="2" key="2">
    <citation type="submission" date="2022-10" db="EMBL/GenBank/DDBJ databases">
        <authorList>
            <consortium name="ENA_rothamsted_submissions"/>
            <consortium name="culmorum"/>
            <person name="King R."/>
        </authorList>
    </citation>
    <scope>NUCLEOTIDE SEQUENCE</scope>
</reference>
<protein>
    <submittedName>
        <fullName evidence="2">Uncharacterized protein</fullName>
    </submittedName>
</protein>
<feature type="compositionally biased region" description="Polar residues" evidence="1">
    <location>
        <begin position="456"/>
        <end position="470"/>
    </location>
</feature>
<proteinExistence type="predicted"/>
<evidence type="ECO:0000313" key="3">
    <source>
        <dbReference type="Proteomes" id="UP001153714"/>
    </source>
</evidence>
<reference evidence="2" key="1">
    <citation type="submission" date="2021-12" db="EMBL/GenBank/DDBJ databases">
        <authorList>
            <person name="King R."/>
        </authorList>
    </citation>
    <scope>NUCLEOTIDE SEQUENCE</scope>
</reference>
<feature type="region of interest" description="Disordered" evidence="1">
    <location>
        <begin position="452"/>
        <end position="471"/>
    </location>
</feature>